<evidence type="ECO:0008006" key="4">
    <source>
        <dbReference type="Google" id="ProtNLM"/>
    </source>
</evidence>
<dbReference type="EMBL" id="JAGUCN010000009">
    <property type="protein sequence ID" value="MBS2211536.1"/>
    <property type="molecule type" value="Genomic_DNA"/>
</dbReference>
<keyword evidence="1" id="KW-0472">Membrane</keyword>
<keyword evidence="3" id="KW-1185">Reference proteome</keyword>
<sequence length="188" mass="21476">MRFILKLKHWQLFLLLFLGTGVGSIGTIICLNTIFNLGLSITESIIPLVISYFLWGSWMVTSIGLLDRKYKALSEKQKMIVKYGTVFLICTALRLLNTEFVLIPLAIPNGLSFLISFILYFGGAFLFYYFIFLFSKGLAISKYGANWRAGDLIIQLLRILFFPIGIWTLQPELNKLYRAEKSRNAITP</sequence>
<proteinExistence type="predicted"/>
<dbReference type="RefSeq" id="WP_212227739.1">
    <property type="nucleotide sequence ID" value="NZ_JAGUCN010000009.1"/>
</dbReference>
<keyword evidence="1" id="KW-0812">Transmembrane</keyword>
<reference evidence="2 3" key="1">
    <citation type="journal article" date="2014" name="Int. J. Syst. Evol. Microbiol.">
        <title>Carboxylicivirga gen. nov. in the family Marinilabiliaceae with two novel species, Carboxylicivirga mesophila sp. nov. and Carboxylicivirga taeanensis sp. nov., and reclassification of Cytophaga fermentans as Saccharicrinis fermentans gen. nov., comb. nov.</title>
        <authorList>
            <person name="Yang S.H."/>
            <person name="Seo H.S."/>
            <person name="Woo J.H."/>
            <person name="Oh H.M."/>
            <person name="Jang H."/>
            <person name="Lee J.H."/>
            <person name="Kim S.J."/>
            <person name="Kwon K.K."/>
        </authorList>
    </citation>
    <scope>NUCLEOTIDE SEQUENCE [LARGE SCALE GENOMIC DNA]</scope>
    <source>
        <strain evidence="2 3">JCM 18290</strain>
    </source>
</reference>
<protein>
    <recommendedName>
        <fullName evidence="4">DUF4234 domain-containing protein</fullName>
    </recommendedName>
</protein>
<accession>A0ABS5K966</accession>
<gene>
    <name evidence="2" type="ORF">KEM09_08995</name>
</gene>
<feature type="transmembrane region" description="Helical" evidence="1">
    <location>
        <begin position="45"/>
        <end position="66"/>
    </location>
</feature>
<feature type="transmembrane region" description="Helical" evidence="1">
    <location>
        <begin position="12"/>
        <end position="39"/>
    </location>
</feature>
<comment type="caution">
    <text evidence="2">The sequence shown here is derived from an EMBL/GenBank/DDBJ whole genome shotgun (WGS) entry which is preliminary data.</text>
</comment>
<evidence type="ECO:0000256" key="1">
    <source>
        <dbReference type="SAM" id="Phobius"/>
    </source>
</evidence>
<evidence type="ECO:0000313" key="2">
    <source>
        <dbReference type="EMBL" id="MBS2211536.1"/>
    </source>
</evidence>
<organism evidence="2 3">
    <name type="scientific">Carboxylicivirga mesophila</name>
    <dbReference type="NCBI Taxonomy" id="1166478"/>
    <lineage>
        <taxon>Bacteria</taxon>
        <taxon>Pseudomonadati</taxon>
        <taxon>Bacteroidota</taxon>
        <taxon>Bacteroidia</taxon>
        <taxon>Marinilabiliales</taxon>
        <taxon>Marinilabiliaceae</taxon>
        <taxon>Carboxylicivirga</taxon>
    </lineage>
</organism>
<name>A0ABS5K966_9BACT</name>
<evidence type="ECO:0000313" key="3">
    <source>
        <dbReference type="Proteomes" id="UP000721861"/>
    </source>
</evidence>
<feature type="transmembrane region" description="Helical" evidence="1">
    <location>
        <begin position="113"/>
        <end position="131"/>
    </location>
</feature>
<dbReference type="Proteomes" id="UP000721861">
    <property type="component" value="Unassembled WGS sequence"/>
</dbReference>
<keyword evidence="1" id="KW-1133">Transmembrane helix</keyword>